<dbReference type="Gene3D" id="3.20.20.370">
    <property type="entry name" value="Glycoside hydrolase/deacetylase"/>
    <property type="match status" value="1"/>
</dbReference>
<reference evidence="2" key="2">
    <citation type="submission" date="2024-01" db="EMBL/GenBank/DDBJ databases">
        <title>Roseobacter fucihabitans sp. nov., isolated from the brown alga Fucus spiralis.</title>
        <authorList>
            <person name="Hahnke S."/>
            <person name="Berger M."/>
            <person name="Schlingloff A."/>
            <person name="Athale I."/>
            <person name="Neumann-Schaal M."/>
            <person name="Adenaya A."/>
            <person name="Poehlein A."/>
            <person name="Daniel R."/>
            <person name="Pertersen J."/>
            <person name="Brinkhoff T."/>
        </authorList>
    </citation>
    <scope>NUCLEOTIDE SEQUENCE [LARGE SCALE GENOMIC DNA]</scope>
    <source>
        <strain evidence="2">B14</strain>
    </source>
</reference>
<dbReference type="SUPFAM" id="SSF88713">
    <property type="entry name" value="Glycoside hydrolase/deacetylase"/>
    <property type="match status" value="1"/>
</dbReference>
<dbReference type="Proteomes" id="UP001318682">
    <property type="component" value="Chromosome"/>
</dbReference>
<evidence type="ECO:0008006" key="3">
    <source>
        <dbReference type="Google" id="ProtNLM"/>
    </source>
</evidence>
<accession>A0ABZ2BZD7</accession>
<organism evidence="1 2">
    <name type="scientific">Roseobacter fucihabitans</name>
    <dbReference type="NCBI Taxonomy" id="1537242"/>
    <lineage>
        <taxon>Bacteria</taxon>
        <taxon>Pseudomonadati</taxon>
        <taxon>Pseudomonadota</taxon>
        <taxon>Alphaproteobacteria</taxon>
        <taxon>Rhodobacterales</taxon>
        <taxon>Roseobacteraceae</taxon>
        <taxon>Roseobacter</taxon>
    </lineage>
</organism>
<reference evidence="1 2" key="1">
    <citation type="submission" date="2015-07" db="EMBL/GenBank/DDBJ databases">
        <authorList>
            <person name="Voget S."/>
            <person name="Dogs M."/>
            <person name="Brinkhoff T.H."/>
            <person name="Daniel R."/>
        </authorList>
    </citation>
    <scope>NUCLEOTIDE SEQUENCE [LARGE SCALE GENOMIC DNA]</scope>
    <source>
        <strain evidence="1 2">B14</strain>
    </source>
</reference>
<dbReference type="EMBL" id="CP143423">
    <property type="protein sequence ID" value="WVX50079.1"/>
    <property type="molecule type" value="Genomic_DNA"/>
</dbReference>
<dbReference type="RefSeq" id="WP_187429394.1">
    <property type="nucleotide sequence ID" value="NZ_CP143423.1"/>
</dbReference>
<evidence type="ECO:0000313" key="2">
    <source>
        <dbReference type="Proteomes" id="UP001318682"/>
    </source>
</evidence>
<gene>
    <name evidence="1" type="ORF">ROLI_031750</name>
</gene>
<proteinExistence type="predicted"/>
<keyword evidence="2" id="KW-1185">Reference proteome</keyword>
<evidence type="ECO:0000313" key="1">
    <source>
        <dbReference type="EMBL" id="WVX50079.1"/>
    </source>
</evidence>
<protein>
    <recommendedName>
        <fullName evidence="3">Polysaccharide deacetylase</fullName>
    </recommendedName>
</protein>
<name>A0ABZ2BZD7_9RHOB</name>
<sequence>MRVDWSPLRRELALWRGQGLTLPLWWRDDDAVARTPSLDQLARMARKCDLPVHLAVIPARLEPSLIDYISVGSPFLPVVHGWAHHNTAPAGLKKAEFGHEREGAAQELAQALMTLHTAFATTLVRAFVAPWNRLHASYMPTLAALGYEVVSTFSPRNAPYAAPGLRIVNTHIDPIDWRGTRGLRDPEQIIAATLRHLVDRREGRIDNDEPFGYLTHHLVHTPDIWTFSEAFVGELLAGGAQPSPLITPPEEKI</sequence>
<dbReference type="InterPro" id="IPR011330">
    <property type="entry name" value="Glyco_hydro/deAcase_b/a-brl"/>
</dbReference>